<evidence type="ECO:0000256" key="1">
    <source>
        <dbReference type="SAM" id="MobiDB-lite"/>
    </source>
</evidence>
<accession>A0AAC9FHC5</accession>
<reference evidence="3" key="1">
    <citation type="submission" date="2015-11" db="EMBL/GenBank/DDBJ databases">
        <title>Complete genome sequence of a polyethylene-glycol degrader Sphingopyxis macrogoltabida 203N (NBRC 111659).</title>
        <authorList>
            <person name="Yoshiyuki O."/>
            <person name="Shouta N."/>
            <person name="Nagata Y."/>
            <person name="Numata M."/>
            <person name="Tsuchikane K."/>
            <person name="Hosoyama A."/>
            <person name="Yamazoe A."/>
            <person name="Tsuda M."/>
            <person name="Fujita N."/>
            <person name="Kawai F."/>
        </authorList>
    </citation>
    <scope>NUCLEOTIDE SEQUENCE [LARGE SCALE GENOMIC DNA]</scope>
    <source>
        <strain evidence="3">203N</strain>
    </source>
</reference>
<dbReference type="AlphaFoldDB" id="A0AAC9FHC5"/>
<name>A0AAC9FHC5_SPHMC</name>
<dbReference type="InterPro" id="IPR036410">
    <property type="entry name" value="HSP_DnaJ_Cys-rich_dom_sf"/>
</dbReference>
<sequence>MSHPSKIVHCTGPTDPHALDGISRRHRSGDLDKLCPLCSGYGQWNTQIDLVSHRSIRHACPKCDGRGWIETGGDMVPSPDIERSEAGHPVWTVRLDPSDDRE</sequence>
<dbReference type="Gene3D" id="6.20.20.10">
    <property type="match status" value="1"/>
</dbReference>
<proteinExistence type="predicted"/>
<dbReference type="RefSeq" id="WP_054732575.1">
    <property type="nucleotide sequence ID" value="NZ_CP009429.1"/>
</dbReference>
<dbReference type="SUPFAM" id="SSF57938">
    <property type="entry name" value="DnaJ/Hsp40 cysteine-rich domain"/>
    <property type="match status" value="1"/>
</dbReference>
<evidence type="ECO:0000313" key="3">
    <source>
        <dbReference type="Proteomes" id="UP000076088"/>
    </source>
</evidence>
<feature type="region of interest" description="Disordered" evidence="1">
    <location>
        <begin position="1"/>
        <end position="21"/>
    </location>
</feature>
<reference evidence="2 3" key="2">
    <citation type="journal article" date="2016" name="Genome Announc.">
        <title>Complete Genome Sequence of Sphingopyxis macrogoltabida Strain 203N (NBRC 111659), a Polyethylene Glycol Degrader.</title>
        <authorList>
            <person name="Ohtsubo Y."/>
            <person name="Nonoyama S."/>
            <person name="Nagata Y."/>
            <person name="Numata M."/>
            <person name="Tsuchikane K."/>
            <person name="Hosoyama A."/>
            <person name="Yamazoe A."/>
            <person name="Tsuda M."/>
            <person name="Fujita N."/>
            <person name="Kawai F."/>
        </authorList>
    </citation>
    <scope>NUCLEOTIDE SEQUENCE [LARGE SCALE GENOMIC DNA]</scope>
    <source>
        <strain evidence="2 3">203N</strain>
    </source>
</reference>
<feature type="region of interest" description="Disordered" evidence="1">
    <location>
        <begin position="79"/>
        <end position="102"/>
    </location>
</feature>
<keyword evidence="3" id="KW-1185">Reference proteome</keyword>
<gene>
    <name evidence="2" type="ORF">ATM17_25765</name>
</gene>
<protein>
    <submittedName>
        <fullName evidence="2">Uncharacterized protein</fullName>
    </submittedName>
</protein>
<dbReference type="KEGG" id="smaz:LH19_25195"/>
<dbReference type="Proteomes" id="UP000076088">
    <property type="component" value="Chromosome"/>
</dbReference>
<dbReference type="EMBL" id="CP013344">
    <property type="protein sequence ID" value="AMU92426.1"/>
    <property type="molecule type" value="Genomic_DNA"/>
</dbReference>
<evidence type="ECO:0000313" key="2">
    <source>
        <dbReference type="EMBL" id="AMU92426.1"/>
    </source>
</evidence>
<organism evidence="2 3">
    <name type="scientific">Sphingopyxis macrogoltabida</name>
    <name type="common">Sphingomonas macrogoltabidus</name>
    <dbReference type="NCBI Taxonomy" id="33050"/>
    <lineage>
        <taxon>Bacteria</taxon>
        <taxon>Pseudomonadati</taxon>
        <taxon>Pseudomonadota</taxon>
        <taxon>Alphaproteobacteria</taxon>
        <taxon>Sphingomonadales</taxon>
        <taxon>Sphingomonadaceae</taxon>
        <taxon>Sphingopyxis</taxon>
    </lineage>
</organism>